<dbReference type="EC" id="5.6.2.4" evidence="13 15"/>
<dbReference type="InterPro" id="IPR033454">
    <property type="entry name" value="RecG_wedge"/>
</dbReference>
<dbReference type="EMBL" id="CP046996">
    <property type="protein sequence ID" value="QHA01880.1"/>
    <property type="molecule type" value="Genomic_DNA"/>
</dbReference>
<dbReference type="GO" id="GO:0016787">
    <property type="term" value="F:hydrolase activity"/>
    <property type="evidence" value="ECO:0007669"/>
    <property type="project" value="UniProtKB-KW"/>
</dbReference>
<evidence type="ECO:0000256" key="7">
    <source>
        <dbReference type="ARBA" id="ARBA00022840"/>
    </source>
</evidence>
<dbReference type="RefSeq" id="WP_019225660.1">
    <property type="nucleotide sequence ID" value="NZ_CP046996.1"/>
</dbReference>
<comment type="catalytic activity">
    <reaction evidence="14 15">
        <text>ATP + H2O = ADP + phosphate + H(+)</text>
        <dbReference type="Rhea" id="RHEA:13065"/>
        <dbReference type="ChEBI" id="CHEBI:15377"/>
        <dbReference type="ChEBI" id="CHEBI:15378"/>
        <dbReference type="ChEBI" id="CHEBI:30616"/>
        <dbReference type="ChEBI" id="CHEBI:43474"/>
        <dbReference type="ChEBI" id="CHEBI:456216"/>
        <dbReference type="EC" id="5.6.2.4"/>
    </reaction>
</comment>
<evidence type="ECO:0000256" key="3">
    <source>
        <dbReference type="ARBA" id="ARBA00022741"/>
    </source>
</evidence>
<keyword evidence="6 15" id="KW-0347">Helicase</keyword>
<dbReference type="CDD" id="cd17992">
    <property type="entry name" value="DEXHc_RecG"/>
    <property type="match status" value="1"/>
</dbReference>
<keyword evidence="4 15" id="KW-0227">DNA damage</keyword>
<dbReference type="PANTHER" id="PTHR47964">
    <property type="entry name" value="ATP-DEPENDENT DNA HELICASE HOMOLOG RECG, CHLOROPLASTIC"/>
    <property type="match status" value="1"/>
</dbReference>
<evidence type="ECO:0000256" key="12">
    <source>
        <dbReference type="ARBA" id="ARBA00034617"/>
    </source>
</evidence>
<evidence type="ECO:0000259" key="17">
    <source>
        <dbReference type="PROSITE" id="PS51194"/>
    </source>
</evidence>
<keyword evidence="7 15" id="KW-0067">ATP-binding</keyword>
<keyword evidence="8" id="KW-0238">DNA-binding</keyword>
<evidence type="ECO:0000256" key="2">
    <source>
        <dbReference type="ARBA" id="ARBA00017846"/>
    </source>
</evidence>
<evidence type="ECO:0000256" key="9">
    <source>
        <dbReference type="ARBA" id="ARBA00023172"/>
    </source>
</evidence>
<keyword evidence="11" id="KW-0413">Isomerase</keyword>
<evidence type="ECO:0000256" key="4">
    <source>
        <dbReference type="ARBA" id="ARBA00022763"/>
    </source>
</evidence>
<dbReference type="Pfam" id="PF00271">
    <property type="entry name" value="Helicase_C"/>
    <property type="match status" value="1"/>
</dbReference>
<dbReference type="SMART" id="SM00490">
    <property type="entry name" value="HELICc"/>
    <property type="match status" value="1"/>
</dbReference>
<dbReference type="PROSITE" id="PS51194">
    <property type="entry name" value="HELICASE_CTER"/>
    <property type="match status" value="1"/>
</dbReference>
<dbReference type="Pfam" id="PF00270">
    <property type="entry name" value="DEAD"/>
    <property type="match status" value="1"/>
</dbReference>
<feature type="domain" description="Helicase C-terminal" evidence="17">
    <location>
        <begin position="585"/>
        <end position="732"/>
    </location>
</feature>
<keyword evidence="3 15" id="KW-0547">Nucleotide-binding</keyword>
<feature type="domain" description="Helicase ATP-binding" evidence="16">
    <location>
        <begin position="391"/>
        <end position="552"/>
    </location>
</feature>
<evidence type="ECO:0000256" key="8">
    <source>
        <dbReference type="ARBA" id="ARBA00023125"/>
    </source>
</evidence>
<proteinExistence type="inferred from homology"/>
<evidence type="ECO:0000313" key="18">
    <source>
        <dbReference type="EMBL" id="QHA01880.1"/>
    </source>
</evidence>
<dbReference type="NCBIfam" id="NF008165">
    <property type="entry name" value="PRK10917.1-3"/>
    <property type="match status" value="1"/>
</dbReference>
<gene>
    <name evidence="18" type="primary">recG</name>
    <name evidence="18" type="ORF">GQ588_05515</name>
</gene>
<evidence type="ECO:0000256" key="11">
    <source>
        <dbReference type="ARBA" id="ARBA00023235"/>
    </source>
</evidence>
<keyword evidence="10 15" id="KW-0234">DNA repair</keyword>
<dbReference type="Pfam" id="PF19833">
    <property type="entry name" value="RecG_dom3_C"/>
    <property type="match status" value="1"/>
</dbReference>
<dbReference type="InterPro" id="IPR027417">
    <property type="entry name" value="P-loop_NTPase"/>
</dbReference>
<dbReference type="Gene3D" id="2.40.50.140">
    <property type="entry name" value="Nucleic acid-binding proteins"/>
    <property type="match status" value="1"/>
</dbReference>
<evidence type="ECO:0000256" key="13">
    <source>
        <dbReference type="ARBA" id="ARBA00034808"/>
    </source>
</evidence>
<reference evidence="18 19" key="1">
    <citation type="submission" date="2019-12" db="EMBL/GenBank/DDBJ databases">
        <title>Sequence classification of anaerobic respiratory reductive dehalogenases: First we see many, then we see few.</title>
        <authorList>
            <person name="Molenda O."/>
            <person name="Puentes Jacome L.A."/>
            <person name="Cao X."/>
            <person name="Nesbo C.L."/>
            <person name="Tang S."/>
            <person name="Morson N."/>
            <person name="Patron J."/>
            <person name="Lomheim L."/>
            <person name="Wishart D.S."/>
            <person name="Edwards E.A."/>
        </authorList>
    </citation>
    <scope>NUCLEOTIDE SEQUENCE [LARGE SCALE GENOMIC DNA]</scope>
    <source>
        <strain evidence="18 19">12DCA</strain>
    </source>
</reference>
<comment type="function">
    <text evidence="15">Plays a critical role in recombination and DNA repair. Helps process Holliday junction intermediates to mature products by catalyzing branch migration. Has replication fork regression activity, unwinds stalled or blocked replication forks to make a HJ that can be resolved. Has a DNA unwinding activity characteristic of a DNA helicase with 3'-5' polarity.</text>
</comment>
<dbReference type="NCBIfam" id="NF008168">
    <property type="entry name" value="PRK10917.2-2"/>
    <property type="match status" value="1"/>
</dbReference>
<evidence type="ECO:0000256" key="15">
    <source>
        <dbReference type="RuleBase" id="RU363016"/>
    </source>
</evidence>
<dbReference type="GO" id="GO:0006310">
    <property type="term" value="P:DNA recombination"/>
    <property type="evidence" value="ECO:0007669"/>
    <property type="project" value="UniProtKB-UniRule"/>
</dbReference>
<dbReference type="InterPro" id="IPR004609">
    <property type="entry name" value="ATP-dep_DNA_helicase_RecG"/>
</dbReference>
<accession>A0A857DKI6</accession>
<name>A0A857DKI6_9FIRM</name>
<protein>
    <recommendedName>
        <fullName evidence="2 15">ATP-dependent DNA helicase RecG</fullName>
        <ecNumber evidence="13 15">5.6.2.4</ecNumber>
    </recommendedName>
</protein>
<dbReference type="InterPro" id="IPR012340">
    <property type="entry name" value="NA-bd_OB-fold"/>
</dbReference>
<dbReference type="AlphaFoldDB" id="A0A857DKI6"/>
<keyword evidence="9 15" id="KW-0233">DNA recombination</keyword>
<evidence type="ECO:0000256" key="5">
    <source>
        <dbReference type="ARBA" id="ARBA00022801"/>
    </source>
</evidence>
<dbReference type="PANTHER" id="PTHR47964:SF1">
    <property type="entry name" value="ATP-DEPENDENT DNA HELICASE HOMOLOG RECG, CHLOROPLASTIC"/>
    <property type="match status" value="1"/>
</dbReference>
<sequence length="793" mass="88691">MLQSDHWRNSVNRAMKAEEKQGFINTGAVGGFSSFLLDLLAELDGVFSAENLASMQRIAEEYHEVSPYKRRALWRELQELLDKTTSSDAPGLASGAICGTTSEEASGTFRTTEKVLTSLEVQTGSICHPQNLQYIKGVGPQRAKQFENMGIYTAEDLLRHYPRKYEIRSKRRIQDIQDGEYVTIDGIVTGSQVTKGKVKVVKLNIKQDGRSIHAVWFNQIHIPKQYPDGTKVTVTGKAQWRTRIPELLASEIRKGLYEGPAQKMVPVYSETARLNSKTIREIIQVILPQADRIFDEFFPYEENNLMERRQAIKEIHFPHSAETLKKARERLVVEEILLLQLALARLRSPGPQKAGLVLNQGGALVQKFASGLPFRLTGAQQRVIREIFRDMGSIEKPMARLLQGDVGSGKTVVAMAALLQAVGSGFQAAMMAPTEVLAQQHYESLQAAFEPLGVKVVFLVGNQSKPEREQILGQILSGKAQVVVGTQTLIQESVRFNALGLAITDEQHRFGVRQRTLLQDKGENPHVLVMTATPIPRTLALTLYGDLRLSVLDELPAGRKPIITRKISDRSRSSMEKFLKQHVAAGRQIYVVCPLVEETEKSDFVSATQKADELSRIFEGSSVALLHGRMKGQEKEEIMQRFRRGEIDILVTTTVVEVGVNVPNASVMVIEDAERFGLAQLHQLRGRVGRGQEQSYCLLISNTRDSARLNVLCETEDGFRIAEEDLKIRGPGELLGLRQHGVPELKLTDLGTDGRLVEKAYQLLQKVLKDPQKYEKAYQEVSRLYPKEKIGVN</sequence>
<dbReference type="SUPFAM" id="SSF50249">
    <property type="entry name" value="Nucleic acid-binding proteins"/>
    <property type="match status" value="1"/>
</dbReference>
<dbReference type="SMART" id="SM00487">
    <property type="entry name" value="DEXDc"/>
    <property type="match status" value="1"/>
</dbReference>
<dbReference type="Gene3D" id="3.40.50.300">
    <property type="entry name" value="P-loop containing nucleotide triphosphate hydrolases"/>
    <property type="match status" value="2"/>
</dbReference>
<dbReference type="GO" id="GO:0003677">
    <property type="term" value="F:DNA binding"/>
    <property type="evidence" value="ECO:0007669"/>
    <property type="project" value="UniProtKB-KW"/>
</dbReference>
<organism evidence="18 19">
    <name type="scientific">Dehalobacter restrictus</name>
    <dbReference type="NCBI Taxonomy" id="55583"/>
    <lineage>
        <taxon>Bacteria</taxon>
        <taxon>Bacillati</taxon>
        <taxon>Bacillota</taxon>
        <taxon>Clostridia</taxon>
        <taxon>Eubacteriales</taxon>
        <taxon>Desulfitobacteriaceae</taxon>
        <taxon>Dehalobacter</taxon>
    </lineage>
</organism>
<evidence type="ECO:0000256" key="10">
    <source>
        <dbReference type="ARBA" id="ARBA00023204"/>
    </source>
</evidence>
<evidence type="ECO:0000313" key="19">
    <source>
        <dbReference type="Proteomes" id="UP000430508"/>
    </source>
</evidence>
<dbReference type="InterPro" id="IPR001650">
    <property type="entry name" value="Helicase_C-like"/>
</dbReference>
<dbReference type="InterPro" id="IPR014001">
    <property type="entry name" value="Helicase_ATP-bd"/>
</dbReference>
<dbReference type="PROSITE" id="PS51192">
    <property type="entry name" value="HELICASE_ATP_BIND_1"/>
    <property type="match status" value="1"/>
</dbReference>
<dbReference type="Proteomes" id="UP000430508">
    <property type="component" value="Chromosome"/>
</dbReference>
<dbReference type="InterPro" id="IPR011545">
    <property type="entry name" value="DEAD/DEAH_box_helicase_dom"/>
</dbReference>
<comment type="catalytic activity">
    <reaction evidence="12 15">
        <text>Couples ATP hydrolysis with the unwinding of duplex DNA by translocating in the 3'-5' direction.</text>
        <dbReference type="EC" id="5.6.2.4"/>
    </reaction>
</comment>
<evidence type="ECO:0000256" key="14">
    <source>
        <dbReference type="ARBA" id="ARBA00048988"/>
    </source>
</evidence>
<dbReference type="Pfam" id="PF17191">
    <property type="entry name" value="RecG_wedge"/>
    <property type="match status" value="1"/>
</dbReference>
<evidence type="ECO:0000259" key="16">
    <source>
        <dbReference type="PROSITE" id="PS51192"/>
    </source>
</evidence>
<dbReference type="SUPFAM" id="SSF52540">
    <property type="entry name" value="P-loop containing nucleoside triphosphate hydrolases"/>
    <property type="match status" value="2"/>
</dbReference>
<evidence type="ECO:0000256" key="1">
    <source>
        <dbReference type="ARBA" id="ARBA00007504"/>
    </source>
</evidence>
<keyword evidence="5 15" id="KW-0378">Hydrolase</keyword>
<comment type="similarity">
    <text evidence="1 15">Belongs to the helicase family. RecG subfamily.</text>
</comment>
<dbReference type="InterPro" id="IPR047112">
    <property type="entry name" value="RecG/Mfd"/>
</dbReference>
<dbReference type="NCBIfam" id="TIGR00643">
    <property type="entry name" value="recG"/>
    <property type="match status" value="1"/>
</dbReference>
<dbReference type="GO" id="GO:0006281">
    <property type="term" value="P:DNA repair"/>
    <property type="evidence" value="ECO:0007669"/>
    <property type="project" value="UniProtKB-UniRule"/>
</dbReference>
<evidence type="ECO:0000256" key="6">
    <source>
        <dbReference type="ARBA" id="ARBA00022806"/>
    </source>
</evidence>
<dbReference type="GO" id="GO:0005524">
    <property type="term" value="F:ATP binding"/>
    <property type="evidence" value="ECO:0007669"/>
    <property type="project" value="UniProtKB-KW"/>
</dbReference>
<dbReference type="GO" id="GO:0043138">
    <property type="term" value="F:3'-5' DNA helicase activity"/>
    <property type="evidence" value="ECO:0007669"/>
    <property type="project" value="UniProtKB-EC"/>
</dbReference>
<dbReference type="InterPro" id="IPR045562">
    <property type="entry name" value="RecG_dom3_C"/>
</dbReference>